<evidence type="ECO:0000256" key="1">
    <source>
        <dbReference type="ARBA" id="ARBA00023125"/>
    </source>
</evidence>
<dbReference type="GO" id="GO:0003690">
    <property type="term" value="F:double-stranded DNA binding"/>
    <property type="evidence" value="ECO:0007669"/>
    <property type="project" value="UniProtKB-UniRule"/>
</dbReference>
<dbReference type="GO" id="GO:0006310">
    <property type="term" value="P:DNA recombination"/>
    <property type="evidence" value="ECO:0007669"/>
    <property type="project" value="UniProtKB-KW"/>
</dbReference>
<reference evidence="6 7" key="1">
    <citation type="submission" date="2018-06" db="EMBL/GenBank/DDBJ databases">
        <title>Phytoactinopolyspora halophila sp. nov., a novel halophilic actinomycete isolated from a saline soil in China.</title>
        <authorList>
            <person name="Tang S.-K."/>
        </authorList>
    </citation>
    <scope>NUCLEOTIDE SEQUENCE [LARGE SCALE GENOMIC DNA]</scope>
    <source>
        <strain evidence="6 7">YIM 96934</strain>
    </source>
</reference>
<feature type="compositionally biased region" description="Low complexity" evidence="4">
    <location>
        <begin position="297"/>
        <end position="319"/>
    </location>
</feature>
<feature type="compositionally biased region" description="Polar residues" evidence="4">
    <location>
        <begin position="320"/>
        <end position="340"/>
    </location>
</feature>
<evidence type="ECO:0000256" key="4">
    <source>
        <dbReference type="SAM" id="MobiDB-lite"/>
    </source>
</evidence>
<dbReference type="CDD" id="cd00789">
    <property type="entry name" value="KU_like"/>
    <property type="match status" value="1"/>
</dbReference>
<keyword evidence="1 3" id="KW-0238">DNA-binding</keyword>
<dbReference type="NCBIfam" id="TIGR02772">
    <property type="entry name" value="Ku_bact"/>
    <property type="match status" value="1"/>
</dbReference>
<accession>A0A329QE52</accession>
<sequence length="340" mass="37749">MTTCPTTDPRYRSARAGLSSQQFPNHRGDFRAGREVILVARPVWTGTISFGLVNIGVGLFAATEARGVSFRQFEKGTDQRVRYKRVAEGTDREVDYDDIAKGYETESGDHVVVTQEELASVQPETSHTLAIEDFVALAEIDPIHYQKAYYLAPRGDGQEYPYALLREAMKQTGLAGIATLVMRNKEHLAAIRADGDVLVLNTMYFADEIRDPHEIADIPGDVELSTKELDTATDLIEQLSTAWRPEDYHDTHREQVLRLVEQKARGEEVDVEEPEEEPSADVIDLVSALEQSIEQARTSGTRKSGRSSQKSRSSKKNGSAQKSRSSKKNGSAQMSRSGQS</sequence>
<evidence type="ECO:0000256" key="2">
    <source>
        <dbReference type="ARBA" id="ARBA00023172"/>
    </source>
</evidence>
<dbReference type="SUPFAM" id="SSF100939">
    <property type="entry name" value="SPOC domain-like"/>
    <property type="match status" value="1"/>
</dbReference>
<dbReference type="PANTHER" id="PTHR41251:SF1">
    <property type="entry name" value="NON-HOMOLOGOUS END JOINING PROTEIN KU"/>
    <property type="match status" value="1"/>
</dbReference>
<dbReference type="InterPro" id="IPR006164">
    <property type="entry name" value="DNA_bd_Ku70/Ku80"/>
</dbReference>
<comment type="subunit">
    <text evidence="3">Homodimer. Interacts with LigD.</text>
</comment>
<comment type="similarity">
    <text evidence="3">Belongs to the prokaryotic Ku family.</text>
</comment>
<dbReference type="InterPro" id="IPR016194">
    <property type="entry name" value="SPOC-like_C_dom_sf"/>
</dbReference>
<dbReference type="FunFam" id="2.40.290.10:FF:000004">
    <property type="entry name" value="Non-homologous end joining protein Ku"/>
    <property type="match status" value="1"/>
</dbReference>
<comment type="caution">
    <text evidence="6">The sequence shown here is derived from an EMBL/GenBank/DDBJ whole genome shotgun (WGS) entry which is preliminary data.</text>
</comment>
<name>A0A329QE52_9ACTN</name>
<feature type="region of interest" description="Disordered" evidence="4">
    <location>
        <begin position="287"/>
        <end position="340"/>
    </location>
</feature>
<evidence type="ECO:0000256" key="3">
    <source>
        <dbReference type="HAMAP-Rule" id="MF_01875"/>
    </source>
</evidence>
<dbReference type="HAMAP" id="MF_01875">
    <property type="entry name" value="Prokaryotic_Ku"/>
    <property type="match status" value="1"/>
</dbReference>
<feature type="region of interest" description="Disordered" evidence="4">
    <location>
        <begin position="1"/>
        <end position="22"/>
    </location>
</feature>
<dbReference type="PIRSF" id="PIRSF006493">
    <property type="entry name" value="Prok_Ku"/>
    <property type="match status" value="1"/>
</dbReference>
<dbReference type="SMART" id="SM00559">
    <property type="entry name" value="Ku78"/>
    <property type="match status" value="1"/>
</dbReference>
<proteinExistence type="inferred from homology"/>
<evidence type="ECO:0000313" key="7">
    <source>
        <dbReference type="Proteomes" id="UP000250462"/>
    </source>
</evidence>
<keyword evidence="3" id="KW-0227">DNA damage</keyword>
<organism evidence="6 7">
    <name type="scientific">Phytoactinopolyspora halophila</name>
    <dbReference type="NCBI Taxonomy" id="1981511"/>
    <lineage>
        <taxon>Bacteria</taxon>
        <taxon>Bacillati</taxon>
        <taxon>Actinomycetota</taxon>
        <taxon>Actinomycetes</taxon>
        <taxon>Jiangellales</taxon>
        <taxon>Jiangellaceae</taxon>
        <taxon>Phytoactinopolyspora</taxon>
    </lineage>
</organism>
<dbReference type="Proteomes" id="UP000250462">
    <property type="component" value="Unassembled WGS sequence"/>
</dbReference>
<keyword evidence="7" id="KW-1185">Reference proteome</keyword>
<dbReference type="Pfam" id="PF02735">
    <property type="entry name" value="Ku"/>
    <property type="match status" value="1"/>
</dbReference>
<gene>
    <name evidence="3" type="primary">ku</name>
    <name evidence="6" type="ORF">DPM12_19130</name>
</gene>
<dbReference type="GO" id="GO:0006303">
    <property type="term" value="P:double-strand break repair via nonhomologous end joining"/>
    <property type="evidence" value="ECO:0007669"/>
    <property type="project" value="UniProtKB-UniRule"/>
</dbReference>
<keyword evidence="2 3" id="KW-0233">DNA recombination</keyword>
<protein>
    <recommendedName>
        <fullName evidence="3">Non-homologous end joining protein Ku</fullName>
    </recommendedName>
</protein>
<evidence type="ECO:0000313" key="6">
    <source>
        <dbReference type="EMBL" id="RAW10281.1"/>
    </source>
</evidence>
<dbReference type="PANTHER" id="PTHR41251">
    <property type="entry name" value="NON-HOMOLOGOUS END JOINING PROTEIN KU"/>
    <property type="match status" value="1"/>
</dbReference>
<dbReference type="InterPro" id="IPR009187">
    <property type="entry name" value="Prok_Ku"/>
</dbReference>
<comment type="function">
    <text evidence="3">With LigD forms a non-homologous end joining (NHEJ) DNA repair enzyme, which repairs dsDNA breaks with reduced fidelity. Binds linear dsDNA with 5'- and 3'- overhangs but not closed circular dsDNA nor ssDNA. Recruits and stimulates the ligase activity of LigD.</text>
</comment>
<dbReference type="Gene3D" id="2.40.290.10">
    <property type="match status" value="1"/>
</dbReference>
<dbReference type="AlphaFoldDB" id="A0A329QE52"/>
<dbReference type="EMBL" id="QMIG01000027">
    <property type="protein sequence ID" value="RAW10281.1"/>
    <property type="molecule type" value="Genomic_DNA"/>
</dbReference>
<evidence type="ECO:0000259" key="5">
    <source>
        <dbReference type="SMART" id="SM00559"/>
    </source>
</evidence>
<keyword evidence="3" id="KW-0234">DNA repair</keyword>
<feature type="domain" description="Ku" evidence="5">
    <location>
        <begin position="91"/>
        <end position="220"/>
    </location>
</feature>